<dbReference type="EMBL" id="FOEE01000008">
    <property type="protein sequence ID" value="SEP02813.1"/>
    <property type="molecule type" value="Genomic_DNA"/>
</dbReference>
<organism evidence="2 3">
    <name type="scientific">Trujillonella endophytica</name>
    <dbReference type="NCBI Taxonomy" id="673521"/>
    <lineage>
        <taxon>Bacteria</taxon>
        <taxon>Bacillati</taxon>
        <taxon>Actinomycetota</taxon>
        <taxon>Actinomycetes</taxon>
        <taxon>Geodermatophilales</taxon>
        <taxon>Geodermatophilaceae</taxon>
        <taxon>Trujillonella</taxon>
    </lineage>
</organism>
<dbReference type="SUPFAM" id="SSF52540">
    <property type="entry name" value="P-loop containing nucleoside triphosphate hydrolases"/>
    <property type="match status" value="1"/>
</dbReference>
<keyword evidence="3" id="KW-1185">Reference proteome</keyword>
<dbReference type="InterPro" id="IPR027417">
    <property type="entry name" value="P-loop_NTPase"/>
</dbReference>
<dbReference type="Pfam" id="PF13481">
    <property type="entry name" value="AAA_25"/>
    <property type="match status" value="1"/>
</dbReference>
<dbReference type="Proteomes" id="UP000198960">
    <property type="component" value="Unassembled WGS sequence"/>
</dbReference>
<evidence type="ECO:0000313" key="3">
    <source>
        <dbReference type="Proteomes" id="UP000198960"/>
    </source>
</evidence>
<dbReference type="STRING" id="673521.SAMN05660991_02933"/>
<dbReference type="PANTHER" id="PTHR32472:SF10">
    <property type="entry name" value="DNA REPAIR PROTEIN RADA-LIKE PROTEIN"/>
    <property type="match status" value="1"/>
</dbReference>
<sequence>MTEPDGRKLRMRSLHDVKILPTRYLWTNYLPVAELAMLVGKPGVGKSTVAAEVAANLTTGRLDGDFLGRPQNVLYSLTEDSEGVFKARFVAAKGDADRLHIVDVVHGQSDGSPLLIDADLDQLRATIAELRPALVVLDALNSSLEGQQNDNSNVRPQLEKLKALAHQTHTAVLGIGHFRKSTSGSEPLDSIGGAGAYGQIIRQALGCARDEDEGTCTLSVIKTNGQTLDVPSLAYRIEESQVLADDGGTASVGRVAWLGESETTVRDLLQRSPQGDTDRSEREEVADWLVDFLAGSSGEAAAKDVFKAGQAEGYSRDALKRAKGKRVRSEKAGFGGGWVWRLITDDSEGSTKGAKGADTEIPLPSRSSLLPSEDVLAEAVVARQPDLTREAAEAHGRALRLAVGA</sequence>
<feature type="region of interest" description="Disordered" evidence="1">
    <location>
        <begin position="348"/>
        <end position="367"/>
    </location>
</feature>
<accession>A0A1H8UIP3</accession>
<dbReference type="AlphaFoldDB" id="A0A1H8UIP3"/>
<dbReference type="Gene3D" id="3.40.50.300">
    <property type="entry name" value="P-loop containing nucleotide triphosphate hydrolases"/>
    <property type="match status" value="1"/>
</dbReference>
<evidence type="ECO:0000313" key="2">
    <source>
        <dbReference type="EMBL" id="SEP02813.1"/>
    </source>
</evidence>
<dbReference type="PANTHER" id="PTHR32472">
    <property type="entry name" value="DNA REPAIR PROTEIN RADA"/>
    <property type="match status" value="1"/>
</dbReference>
<dbReference type="RefSeq" id="WP_170861114.1">
    <property type="nucleotide sequence ID" value="NZ_FOEE01000008.1"/>
</dbReference>
<protein>
    <submittedName>
        <fullName evidence="2">AAA domain-containing protein</fullName>
    </submittedName>
</protein>
<evidence type="ECO:0000256" key="1">
    <source>
        <dbReference type="SAM" id="MobiDB-lite"/>
    </source>
</evidence>
<gene>
    <name evidence="2" type="ORF">SAMN05660991_02933</name>
</gene>
<dbReference type="GO" id="GO:0000725">
    <property type="term" value="P:recombinational repair"/>
    <property type="evidence" value="ECO:0007669"/>
    <property type="project" value="TreeGrafter"/>
</dbReference>
<proteinExistence type="predicted"/>
<name>A0A1H8UIP3_9ACTN</name>
<reference evidence="3" key="1">
    <citation type="submission" date="2016-10" db="EMBL/GenBank/DDBJ databases">
        <authorList>
            <person name="Varghese N."/>
            <person name="Submissions S."/>
        </authorList>
    </citation>
    <scope>NUCLEOTIDE SEQUENCE [LARGE SCALE GENOMIC DNA]</scope>
    <source>
        <strain evidence="3">DSM 45413</strain>
    </source>
</reference>